<dbReference type="Pfam" id="PF11209">
    <property type="entry name" value="LmeA"/>
    <property type="match status" value="1"/>
</dbReference>
<dbReference type="AlphaFoldDB" id="A0A1H8RUD2"/>
<dbReference type="InterPro" id="IPR021373">
    <property type="entry name" value="DUF2993"/>
</dbReference>
<dbReference type="STRING" id="112903.SAMN04490178_10481"/>
<gene>
    <name evidence="1" type="ORF">SAMN04490178_10481</name>
</gene>
<organism evidence="1 2">
    <name type="scientific">Propionispora vibrioides</name>
    <dbReference type="NCBI Taxonomy" id="112903"/>
    <lineage>
        <taxon>Bacteria</taxon>
        <taxon>Bacillati</taxon>
        <taxon>Bacillota</taxon>
        <taxon>Negativicutes</taxon>
        <taxon>Selenomonadales</taxon>
        <taxon>Sporomusaceae</taxon>
        <taxon>Propionispora</taxon>
    </lineage>
</organism>
<dbReference type="OrthoDB" id="1678803at2"/>
<dbReference type="RefSeq" id="WP_091744391.1">
    <property type="nucleotide sequence ID" value="NZ_FODY01000004.1"/>
</dbReference>
<protein>
    <recommendedName>
        <fullName evidence="3">DUF2993 domain-containing protein</fullName>
    </recommendedName>
</protein>
<dbReference type="EMBL" id="FODY01000004">
    <property type="protein sequence ID" value="SEO69926.1"/>
    <property type="molecule type" value="Genomic_DNA"/>
</dbReference>
<accession>A0A1H8RUD2</accession>
<evidence type="ECO:0000313" key="1">
    <source>
        <dbReference type="EMBL" id="SEO69926.1"/>
    </source>
</evidence>
<evidence type="ECO:0008006" key="3">
    <source>
        <dbReference type="Google" id="ProtNLM"/>
    </source>
</evidence>
<keyword evidence="2" id="KW-1185">Reference proteome</keyword>
<evidence type="ECO:0000313" key="2">
    <source>
        <dbReference type="Proteomes" id="UP000198847"/>
    </source>
</evidence>
<sequence length="231" mass="24744">MSKRLAAIILSLLLVLAVTGEWLLPSLLSQAVSHGLMDVLNSSQVVARLERRPALLMLGGGFDTITLDAVQAKTDKLTFSELHAVLTDVRLDMEALVSRRAVVLQSVGTVDLSAVITAEELAAYLNQSVKGIKNAVVTITPEKVQVSSSFSIGGFASLAITLDGKIVGDGQKIKFVTERFLLNNNLVGNLGGAVLAEIPLVDLKKLPFNVGVRDIVMEHGKVTLHTDNRPR</sequence>
<dbReference type="Proteomes" id="UP000198847">
    <property type="component" value="Unassembled WGS sequence"/>
</dbReference>
<reference evidence="1 2" key="1">
    <citation type="submission" date="2016-10" db="EMBL/GenBank/DDBJ databases">
        <authorList>
            <person name="de Groot N.N."/>
        </authorList>
    </citation>
    <scope>NUCLEOTIDE SEQUENCE [LARGE SCALE GENOMIC DNA]</scope>
    <source>
        <strain evidence="1 2">DSM 13305</strain>
    </source>
</reference>
<name>A0A1H8RUD2_9FIRM</name>
<proteinExistence type="predicted"/>